<dbReference type="InterPro" id="IPR001680">
    <property type="entry name" value="WD40_rpt"/>
</dbReference>
<gene>
    <name evidence="3" type="ORF">DYB31_003610</name>
</gene>
<evidence type="ECO:0000313" key="3">
    <source>
        <dbReference type="EMBL" id="RHY80645.1"/>
    </source>
</evidence>
<accession>A0A397EK14</accession>
<name>A0A397EK14_APHAT</name>
<proteinExistence type="inferred from homology"/>
<reference evidence="3 4" key="1">
    <citation type="submission" date="2018-08" db="EMBL/GenBank/DDBJ databases">
        <title>Aphanomyces genome sequencing and annotation.</title>
        <authorList>
            <person name="Minardi D."/>
            <person name="Oidtmann B."/>
            <person name="Van Der Giezen M."/>
            <person name="Studholme D.J."/>
        </authorList>
    </citation>
    <scope>NUCLEOTIDE SEQUENCE [LARGE SCALE GENOMIC DNA]</scope>
    <source>
        <strain evidence="3 4">197901</strain>
    </source>
</reference>
<dbReference type="Gene3D" id="2.130.10.10">
    <property type="entry name" value="YVTN repeat-like/Quinoprotein amine dehydrogenase"/>
    <property type="match status" value="2"/>
</dbReference>
<dbReference type="VEuPathDB" id="FungiDB:H257_13788"/>
<dbReference type="Proteomes" id="UP000266196">
    <property type="component" value="Unassembled WGS sequence"/>
</dbReference>
<sequence>MGVGFSLGANILLKYVGEEGASCVLTAAVSVANPFDFVVTNLHITHSWFHRLVYNAAMTKNLLKMVFDEVKSSKTNAHEHLTDHPAVDFARLRQVRTLTEYDLDVSRHTFGYITPMDTYRDASSAAYIKHIAIPTLCVSARDDPICPHTVIPYDECQSNPNLVLCCEEELKAETGPLMRRVRGKDPLRCFRFNAINAMYKNVLGRASGGVDTAVASVGPSIVVYDFLTGVCMGQGVGDIGGDQRHLGAPLGHTKTIMSLCCFHAYVYSGSMDCTLLVWQLVQNAPVLRHRLTDFDAAVMAIAATTSFVVHETTTYDRVVTIPSAHFRTITFLAMDLNVVSNEVVSGDQGGWVIVWDGDTGAARRQMHVHACAITCLSFDSLRVVTGGSDGSICISDLVSGVLLQTLLGHHAKVLDLQLDRVHLVSASEDGHLRQWRWHTRDGDAVSSKRFHILGTYRAVKWAY</sequence>
<dbReference type="SUPFAM" id="SSF50978">
    <property type="entry name" value="WD40 repeat-like"/>
    <property type="match status" value="1"/>
</dbReference>
<dbReference type="InterPro" id="IPR056454">
    <property type="entry name" value="Beta-prop_IP5PC_F"/>
</dbReference>
<evidence type="ECO:0000313" key="4">
    <source>
        <dbReference type="Proteomes" id="UP000266196"/>
    </source>
</evidence>
<dbReference type="SMART" id="SM00320">
    <property type="entry name" value="WD40"/>
    <property type="match status" value="4"/>
</dbReference>
<dbReference type="InterPro" id="IPR050960">
    <property type="entry name" value="AB_hydrolase_4_sf"/>
</dbReference>
<dbReference type="GO" id="GO:0034338">
    <property type="term" value="F:short-chain carboxylesterase activity"/>
    <property type="evidence" value="ECO:0007669"/>
    <property type="project" value="TreeGrafter"/>
</dbReference>
<dbReference type="Pfam" id="PF23754">
    <property type="entry name" value="Beta-prop_IP5PC_F"/>
    <property type="match status" value="1"/>
</dbReference>
<comment type="caution">
    <text evidence="3">The sequence shown here is derived from an EMBL/GenBank/DDBJ whole genome shotgun (WGS) entry which is preliminary data.</text>
</comment>
<dbReference type="InterPro" id="IPR029058">
    <property type="entry name" value="AB_hydrolase_fold"/>
</dbReference>
<comment type="similarity">
    <text evidence="1">Belongs to the AB hydrolase superfamily. AB hydrolase 4 family.</text>
</comment>
<dbReference type="PANTHER" id="PTHR10794">
    <property type="entry name" value="ABHYDROLASE DOMAIN-CONTAINING PROTEIN"/>
    <property type="match status" value="1"/>
</dbReference>
<dbReference type="InterPro" id="IPR015943">
    <property type="entry name" value="WD40/YVTN_repeat-like_dom_sf"/>
</dbReference>
<feature type="domain" description="IP5PC-F beta-propeller" evidence="2">
    <location>
        <begin position="343"/>
        <end position="435"/>
    </location>
</feature>
<dbReference type="Gene3D" id="3.40.50.1820">
    <property type="entry name" value="alpha/beta hydrolase"/>
    <property type="match status" value="1"/>
</dbReference>
<evidence type="ECO:0000256" key="1">
    <source>
        <dbReference type="ARBA" id="ARBA00010884"/>
    </source>
</evidence>
<dbReference type="VEuPathDB" id="FungiDB:H257_12714"/>
<dbReference type="InterPro" id="IPR036322">
    <property type="entry name" value="WD40_repeat_dom_sf"/>
</dbReference>
<dbReference type="AlphaFoldDB" id="A0A397EK14"/>
<evidence type="ECO:0000259" key="2">
    <source>
        <dbReference type="Pfam" id="PF23754"/>
    </source>
</evidence>
<protein>
    <recommendedName>
        <fullName evidence="2">IP5PC-F beta-propeller domain-containing protein</fullName>
    </recommendedName>
</protein>
<dbReference type="Pfam" id="PF00400">
    <property type="entry name" value="WD40"/>
    <property type="match status" value="1"/>
</dbReference>
<dbReference type="EMBL" id="QUTE01023307">
    <property type="protein sequence ID" value="RHY80645.1"/>
    <property type="molecule type" value="Genomic_DNA"/>
</dbReference>
<dbReference type="PANTHER" id="PTHR10794:SF63">
    <property type="entry name" value="ALPHA_BETA HYDROLASE 1, ISOFORM A"/>
    <property type="match status" value="1"/>
</dbReference>
<dbReference type="SUPFAM" id="SSF53474">
    <property type="entry name" value="alpha/beta-Hydrolases"/>
    <property type="match status" value="1"/>
</dbReference>
<dbReference type="GO" id="GO:0047372">
    <property type="term" value="F:monoacylglycerol lipase activity"/>
    <property type="evidence" value="ECO:0007669"/>
    <property type="project" value="TreeGrafter"/>
</dbReference>
<organism evidence="3 4">
    <name type="scientific">Aphanomyces astaci</name>
    <name type="common">Crayfish plague agent</name>
    <dbReference type="NCBI Taxonomy" id="112090"/>
    <lineage>
        <taxon>Eukaryota</taxon>
        <taxon>Sar</taxon>
        <taxon>Stramenopiles</taxon>
        <taxon>Oomycota</taxon>
        <taxon>Saprolegniomycetes</taxon>
        <taxon>Saprolegniales</taxon>
        <taxon>Verrucalvaceae</taxon>
        <taxon>Aphanomyces</taxon>
    </lineage>
</organism>